<dbReference type="InterPro" id="IPR016040">
    <property type="entry name" value="NAD(P)-bd_dom"/>
</dbReference>
<dbReference type="PANTHER" id="PTHR43715:SF1">
    <property type="entry name" value="GDP-MANNOSE 4,6 DEHYDRATASE"/>
    <property type="match status" value="1"/>
</dbReference>
<dbReference type="EC" id="4.2.1.47" evidence="3 5"/>
<keyword evidence="8" id="KW-1185">Reference proteome</keyword>
<name>A0ABS2WRH0_9BACT</name>
<reference evidence="7" key="2">
    <citation type="submission" date="2021-02" db="EMBL/GenBank/DDBJ databases">
        <authorList>
            <person name="Merkel A.Y."/>
        </authorList>
    </citation>
    <scope>NUCLEOTIDE SEQUENCE</scope>
    <source>
        <strain evidence="7">T05b</strain>
    </source>
</reference>
<evidence type="ECO:0000313" key="7">
    <source>
        <dbReference type="EMBL" id="MBN2964221.1"/>
    </source>
</evidence>
<dbReference type="GO" id="GO:0008446">
    <property type="term" value="F:GDP-mannose 4,6-dehydratase activity"/>
    <property type="evidence" value="ECO:0007669"/>
    <property type="project" value="UniProtKB-EC"/>
</dbReference>
<feature type="domain" description="NAD(P)-binding" evidence="6">
    <location>
        <begin position="8"/>
        <end position="355"/>
    </location>
</feature>
<dbReference type="InterPro" id="IPR006368">
    <property type="entry name" value="GDP_Man_deHydtase"/>
</dbReference>
<evidence type="ECO:0000256" key="1">
    <source>
        <dbReference type="ARBA" id="ARBA00001937"/>
    </source>
</evidence>
<evidence type="ECO:0000313" key="8">
    <source>
        <dbReference type="Proteomes" id="UP000703590"/>
    </source>
</evidence>
<organism evidence="7 8">
    <name type="scientific">Sulfurospirillum tamanense</name>
    <dbReference type="NCBI Taxonomy" id="2813362"/>
    <lineage>
        <taxon>Bacteria</taxon>
        <taxon>Pseudomonadati</taxon>
        <taxon>Campylobacterota</taxon>
        <taxon>Epsilonproteobacteria</taxon>
        <taxon>Campylobacterales</taxon>
        <taxon>Sulfurospirillaceae</taxon>
        <taxon>Sulfurospirillum</taxon>
    </lineage>
</organism>
<reference evidence="7" key="1">
    <citation type="submission" date="2021-02" db="EMBL/GenBank/DDBJ databases">
        <title>Sulfurospirillum tamanensis sp. nov.</title>
        <authorList>
            <person name="Frolova A."/>
            <person name="Merkel A."/>
            <person name="Slobodkin A."/>
        </authorList>
    </citation>
    <scope>NUCLEOTIDE SEQUENCE</scope>
    <source>
        <strain evidence="7">T05b</strain>
    </source>
</reference>
<dbReference type="PANTHER" id="PTHR43715">
    <property type="entry name" value="GDP-MANNOSE 4,6-DEHYDRATASE"/>
    <property type="match status" value="1"/>
</dbReference>
<dbReference type="Gene3D" id="3.40.50.720">
    <property type="entry name" value="NAD(P)-binding Rossmann-like Domain"/>
    <property type="match status" value="1"/>
</dbReference>
<sequence>MTQQKVALITGITGQDGSYLAEFLLKKGYIVHGIKRRASLFNTDRIDHLYQDPHVENRNLILHYGDMTDSMNLTRIIQETQPDEIYNLAAMSHVHVSFETPEYVANADGTGTLRILEAVRLLGLEKKTKIYQASTSELYGKVQETPQRETTPFYPRSPYAVAKMYAYWITVNYREAYGMFACNGILFNHESPVRGETFVTRKITRAASKIALGLQDKLYLGNLDAKRDWGHAKDYVKMMWMILQTKEPEDWVIATGQTTTVRDFVKMSFDYCGITLRFEGVGVEEKGIIDAINENRTKELNLNTTHLTLSATVVEVDPRYFRPTEVDLLLGDPTKAEQKLGWKREYNLQNLVEDMMASDLKLMTKDVYLKEGGYKTMSYYE</sequence>
<dbReference type="NCBIfam" id="TIGR01472">
    <property type="entry name" value="gmd"/>
    <property type="match status" value="1"/>
</dbReference>
<comment type="caution">
    <text evidence="5">Lacks conserved residue(s) required for the propagation of feature annotation.</text>
</comment>
<dbReference type="Pfam" id="PF16363">
    <property type="entry name" value="GDP_Man_Dehyd"/>
    <property type="match status" value="1"/>
</dbReference>
<evidence type="ECO:0000256" key="3">
    <source>
        <dbReference type="ARBA" id="ARBA00011989"/>
    </source>
</evidence>
<keyword evidence="5" id="KW-0521">NADP</keyword>
<evidence type="ECO:0000256" key="5">
    <source>
        <dbReference type="HAMAP-Rule" id="MF_00955"/>
    </source>
</evidence>
<comment type="cofactor">
    <cofactor evidence="1 5">
        <name>NADP(+)</name>
        <dbReference type="ChEBI" id="CHEBI:58349"/>
    </cofactor>
</comment>
<dbReference type="Proteomes" id="UP000703590">
    <property type="component" value="Unassembled WGS sequence"/>
</dbReference>
<keyword evidence="4 5" id="KW-0456">Lyase</keyword>
<accession>A0ABS2WRH0</accession>
<evidence type="ECO:0000256" key="4">
    <source>
        <dbReference type="ARBA" id="ARBA00023239"/>
    </source>
</evidence>
<comment type="caution">
    <text evidence="7">The sequence shown here is derived from an EMBL/GenBank/DDBJ whole genome shotgun (WGS) entry which is preliminary data.</text>
</comment>
<gene>
    <name evidence="5 7" type="primary">gmd</name>
    <name evidence="7" type="ORF">JWV37_05475</name>
</gene>
<dbReference type="CDD" id="cd05260">
    <property type="entry name" value="GDP_MD_SDR_e"/>
    <property type="match status" value="1"/>
</dbReference>
<comment type="catalytic activity">
    <reaction evidence="5">
        <text>GDP-alpha-D-mannose = GDP-4-dehydro-alpha-D-rhamnose + H2O</text>
        <dbReference type="Rhea" id="RHEA:23820"/>
        <dbReference type="ChEBI" id="CHEBI:15377"/>
        <dbReference type="ChEBI" id="CHEBI:57527"/>
        <dbReference type="ChEBI" id="CHEBI:57964"/>
        <dbReference type="EC" id="4.2.1.47"/>
    </reaction>
</comment>
<comment type="function">
    <text evidence="5">Catalyzes the conversion of GDP-D-mannose to GDP-4-dehydro-6-deoxy-D-mannose.</text>
</comment>
<dbReference type="RefSeq" id="WP_205458772.1">
    <property type="nucleotide sequence ID" value="NZ_JAFHKK010000009.1"/>
</dbReference>
<dbReference type="SUPFAM" id="SSF51735">
    <property type="entry name" value="NAD(P)-binding Rossmann-fold domains"/>
    <property type="match status" value="1"/>
</dbReference>
<protein>
    <recommendedName>
        <fullName evidence="3 5">GDP-mannose 4,6-dehydratase</fullName>
        <ecNumber evidence="3 5">4.2.1.47</ecNumber>
    </recommendedName>
    <alternativeName>
        <fullName evidence="5">GDP-D-mannose dehydratase</fullName>
    </alternativeName>
</protein>
<comment type="similarity">
    <text evidence="2 5">Belongs to the NAD(P)-dependent epimerase/dehydratase family. GDP-mannose 4,6-dehydratase subfamily.</text>
</comment>
<dbReference type="EMBL" id="JAFHKK010000009">
    <property type="protein sequence ID" value="MBN2964221.1"/>
    <property type="molecule type" value="Genomic_DNA"/>
</dbReference>
<dbReference type="HAMAP" id="MF_00955">
    <property type="entry name" value="GDP_Man_dehydratase"/>
    <property type="match status" value="1"/>
</dbReference>
<evidence type="ECO:0000259" key="6">
    <source>
        <dbReference type="Pfam" id="PF16363"/>
    </source>
</evidence>
<dbReference type="Gene3D" id="3.90.25.10">
    <property type="entry name" value="UDP-galactose 4-epimerase, domain 1"/>
    <property type="match status" value="1"/>
</dbReference>
<evidence type="ECO:0000256" key="2">
    <source>
        <dbReference type="ARBA" id="ARBA00009263"/>
    </source>
</evidence>
<dbReference type="InterPro" id="IPR036291">
    <property type="entry name" value="NAD(P)-bd_dom_sf"/>
</dbReference>
<proteinExistence type="inferred from homology"/>